<dbReference type="PANTHER" id="PTHR43877">
    <property type="entry name" value="AMINOALKYLPHOSPHONATE N-ACETYLTRANSFERASE-RELATED-RELATED"/>
    <property type="match status" value="1"/>
</dbReference>
<dbReference type="AlphaFoldDB" id="A0A343TFY1"/>
<keyword evidence="5" id="KW-1185">Reference proteome</keyword>
<keyword evidence="1" id="KW-0808">Transferase</keyword>
<dbReference type="KEGG" id="hdf:AArcSl_0350"/>
<reference evidence="5" key="1">
    <citation type="submission" date="2017-11" db="EMBL/GenBank/DDBJ databases">
        <title>Phenotypic and genomic properties of facultatively anaerobic sulfur-reducing natronoarchaea from hypersaline soda lakes.</title>
        <authorList>
            <person name="Sorokin D.Y."/>
            <person name="Kublanov I.V."/>
            <person name="Roman P."/>
            <person name="Sinninghe Damste J.S."/>
            <person name="Golyshin P.N."/>
            <person name="Rojo D."/>
            <person name="Ciordia S."/>
            <person name="Mena M.D.C."/>
            <person name="Ferrer M."/>
            <person name="Messina E."/>
            <person name="Smedile F."/>
            <person name="La Spada G."/>
            <person name="La Cono V."/>
            <person name="Yakimov M.M."/>
        </authorList>
    </citation>
    <scope>NUCLEOTIDE SEQUENCE [LARGE SCALE GENOMIC DNA]</scope>
    <source>
        <strain evidence="5">AArc-Sl</strain>
    </source>
</reference>
<dbReference type="Proteomes" id="UP000263012">
    <property type="component" value="Chromosome"/>
</dbReference>
<dbReference type="InterPro" id="IPR000182">
    <property type="entry name" value="GNAT_dom"/>
</dbReference>
<sequence length="161" mass="18175">MNVEPATLSEVDLLADWWVELAAEQRAYDSHLFSEANRDLIREVIGRGVVAGTVLVARPEGDEPATEDLEEPLGFVMFSMETGRYRQDVARGIVDNLYVRPEARNRGVGSQLLEAAEGTLREAGAEAVSLDAMAENEGARRFYRRHGYRPHRIEFEKRLEE</sequence>
<evidence type="ECO:0000313" key="5">
    <source>
        <dbReference type="Proteomes" id="UP000263012"/>
    </source>
</evidence>
<dbReference type="EMBL" id="CP025066">
    <property type="protein sequence ID" value="AUX08003.1"/>
    <property type="molecule type" value="Genomic_DNA"/>
</dbReference>
<dbReference type="GeneID" id="37876685"/>
<dbReference type="PANTHER" id="PTHR43877:SF2">
    <property type="entry name" value="AMINOALKYLPHOSPHONATE N-ACETYLTRANSFERASE-RELATED"/>
    <property type="match status" value="1"/>
</dbReference>
<dbReference type="CDD" id="cd04301">
    <property type="entry name" value="NAT_SF"/>
    <property type="match status" value="1"/>
</dbReference>
<accession>A0A343TFY1</accession>
<dbReference type="RefSeq" id="WP_119814124.1">
    <property type="nucleotide sequence ID" value="NZ_CP025066.1"/>
</dbReference>
<protein>
    <submittedName>
        <fullName evidence="4">Sporulation regulator-like protein</fullName>
    </submittedName>
</protein>
<organism evidence="4 5">
    <name type="scientific">Halalkaliarchaeum desulfuricum</name>
    <dbReference type="NCBI Taxonomy" id="2055893"/>
    <lineage>
        <taxon>Archaea</taxon>
        <taxon>Methanobacteriati</taxon>
        <taxon>Methanobacteriota</taxon>
        <taxon>Stenosarchaea group</taxon>
        <taxon>Halobacteria</taxon>
        <taxon>Halobacteriales</taxon>
        <taxon>Haloferacaceae</taxon>
        <taxon>Halalkaliarchaeum</taxon>
    </lineage>
</organism>
<feature type="domain" description="N-acetyltransferase" evidence="3">
    <location>
        <begin position="1"/>
        <end position="161"/>
    </location>
</feature>
<name>A0A343TFY1_9EURY</name>
<keyword evidence="2" id="KW-0012">Acyltransferase</keyword>
<dbReference type="PROSITE" id="PS51186">
    <property type="entry name" value="GNAT"/>
    <property type="match status" value="1"/>
</dbReference>
<evidence type="ECO:0000313" key="4">
    <source>
        <dbReference type="EMBL" id="AUX08003.1"/>
    </source>
</evidence>
<evidence type="ECO:0000256" key="2">
    <source>
        <dbReference type="ARBA" id="ARBA00023315"/>
    </source>
</evidence>
<dbReference type="Gene3D" id="3.40.630.30">
    <property type="match status" value="1"/>
</dbReference>
<evidence type="ECO:0000259" key="3">
    <source>
        <dbReference type="PROSITE" id="PS51186"/>
    </source>
</evidence>
<proteinExistence type="predicted"/>
<dbReference type="OrthoDB" id="38613at2157"/>
<dbReference type="Pfam" id="PF00583">
    <property type="entry name" value="Acetyltransf_1"/>
    <property type="match status" value="1"/>
</dbReference>
<evidence type="ECO:0000256" key="1">
    <source>
        <dbReference type="ARBA" id="ARBA00022679"/>
    </source>
</evidence>
<gene>
    <name evidence="4" type="ORF">AArcSl_0350</name>
</gene>
<dbReference type="GO" id="GO:0016747">
    <property type="term" value="F:acyltransferase activity, transferring groups other than amino-acyl groups"/>
    <property type="evidence" value="ECO:0007669"/>
    <property type="project" value="InterPro"/>
</dbReference>
<dbReference type="SUPFAM" id="SSF55729">
    <property type="entry name" value="Acyl-CoA N-acyltransferases (Nat)"/>
    <property type="match status" value="1"/>
</dbReference>
<dbReference type="InterPro" id="IPR050832">
    <property type="entry name" value="Bact_Acetyltransf"/>
</dbReference>
<dbReference type="InterPro" id="IPR016181">
    <property type="entry name" value="Acyl_CoA_acyltransferase"/>
</dbReference>